<name>A0A292PS45_9PEZI</name>
<dbReference type="InterPro" id="IPR050275">
    <property type="entry name" value="PGM_Phosphatase"/>
</dbReference>
<organism evidence="3 4">
    <name type="scientific">Tuber aestivum</name>
    <name type="common">summer truffle</name>
    <dbReference type="NCBI Taxonomy" id="59557"/>
    <lineage>
        <taxon>Eukaryota</taxon>
        <taxon>Fungi</taxon>
        <taxon>Dikarya</taxon>
        <taxon>Ascomycota</taxon>
        <taxon>Pezizomycotina</taxon>
        <taxon>Pezizomycetes</taxon>
        <taxon>Pezizales</taxon>
        <taxon>Tuberaceae</taxon>
        <taxon>Tuber</taxon>
    </lineage>
</organism>
<dbReference type="AlphaFoldDB" id="A0A292PS45"/>
<keyword evidence="2" id="KW-1133">Transmembrane helix</keyword>
<accession>A0A292PS45</accession>
<dbReference type="PANTHER" id="PTHR48100">
    <property type="entry name" value="BROAD-SPECIFICITY PHOSPHATASE YOR283W-RELATED"/>
    <property type="match status" value="1"/>
</dbReference>
<keyword evidence="4" id="KW-1185">Reference proteome</keyword>
<dbReference type="CDD" id="cd07067">
    <property type="entry name" value="HP_PGM_like"/>
    <property type="match status" value="1"/>
</dbReference>
<evidence type="ECO:0000256" key="2">
    <source>
        <dbReference type="SAM" id="Phobius"/>
    </source>
</evidence>
<evidence type="ECO:0000313" key="4">
    <source>
        <dbReference type="Proteomes" id="UP001412239"/>
    </source>
</evidence>
<dbReference type="Proteomes" id="UP001412239">
    <property type="component" value="Unassembled WGS sequence"/>
</dbReference>
<feature type="region of interest" description="Disordered" evidence="1">
    <location>
        <begin position="349"/>
        <end position="368"/>
    </location>
</feature>
<protein>
    <recommendedName>
        <fullName evidence="5">Phosphoglycerate mutase</fullName>
    </recommendedName>
</protein>
<evidence type="ECO:0000313" key="3">
    <source>
        <dbReference type="EMBL" id="CUS10462.1"/>
    </source>
</evidence>
<dbReference type="GO" id="GO:0005737">
    <property type="term" value="C:cytoplasm"/>
    <property type="evidence" value="ECO:0007669"/>
    <property type="project" value="TreeGrafter"/>
</dbReference>
<dbReference type="InterPro" id="IPR013078">
    <property type="entry name" value="His_Pase_superF_clade-1"/>
</dbReference>
<evidence type="ECO:0008006" key="5">
    <source>
        <dbReference type="Google" id="ProtNLM"/>
    </source>
</evidence>
<dbReference type="InterPro" id="IPR029033">
    <property type="entry name" value="His_PPase_superfam"/>
</dbReference>
<keyword evidence="2" id="KW-0812">Transmembrane</keyword>
<evidence type="ECO:0000256" key="1">
    <source>
        <dbReference type="SAM" id="MobiDB-lite"/>
    </source>
</evidence>
<feature type="transmembrane region" description="Helical" evidence="2">
    <location>
        <begin position="6"/>
        <end position="24"/>
    </location>
</feature>
<keyword evidence="2" id="KW-0472">Membrane</keyword>
<dbReference type="SMART" id="SM00855">
    <property type="entry name" value="PGAM"/>
    <property type="match status" value="1"/>
</dbReference>
<dbReference type="EMBL" id="LN891047">
    <property type="protein sequence ID" value="CUS10462.1"/>
    <property type="molecule type" value="Genomic_DNA"/>
</dbReference>
<dbReference type="Pfam" id="PF00300">
    <property type="entry name" value="His_Phos_1"/>
    <property type="match status" value="1"/>
</dbReference>
<dbReference type="PANTHER" id="PTHR48100:SF1">
    <property type="entry name" value="HISTIDINE PHOSPHATASE FAMILY PROTEIN-RELATED"/>
    <property type="match status" value="1"/>
</dbReference>
<proteinExistence type="predicted"/>
<reference evidence="3" key="1">
    <citation type="submission" date="2015-10" db="EMBL/GenBank/DDBJ databases">
        <authorList>
            <person name="Regsiter A."/>
            <person name="william w."/>
        </authorList>
    </citation>
    <scope>NUCLEOTIDE SEQUENCE</scope>
    <source>
        <strain evidence="3">Montdore</strain>
    </source>
</reference>
<dbReference type="Gene3D" id="3.40.50.1240">
    <property type="entry name" value="Phosphoglycerate mutase-like"/>
    <property type="match status" value="1"/>
</dbReference>
<gene>
    <name evidence="3" type="ORF">GSTUAT00005429001</name>
</gene>
<feature type="non-terminal residue" evidence="3">
    <location>
        <position position="1"/>
    </location>
</feature>
<sequence length="368" mass="41586">MLLPYPFLRVIIFLSSLLLAYYFLLSFGMDSAVGGGERRREVRREVRKSNVVGFFAQDLEGTDPGGFDWIESGFGLLDEFDVPGLEMEMEGEVEGEGRRKWGKFRGTIGRLNDQAPRNTVYKVLYLARHGQGVHVFTQLIDDAGAEEFYGTHPWNCHWSLLDGNGTSVWADAELTNIGIAEAQRANIAWKEQIKADVPLPESYYSSPLRRAASTLEITWKDITLNEYKTPKPIIKEKLRETIGIHSCDRRSPRTEIAKEFPEFVFEEGFVENDPYWTLEWREPNDVRDIRLGEALNDIFAHDHSTYISITAHSGAITSMLQTLGHRPFRLQTGGMIPVVVRVEFVPEPEPTPTSVSPSYGAPSCTVNP</sequence>
<dbReference type="SUPFAM" id="SSF53254">
    <property type="entry name" value="Phosphoglycerate mutase-like"/>
    <property type="match status" value="1"/>
</dbReference>
<dbReference type="GO" id="GO:0016791">
    <property type="term" value="F:phosphatase activity"/>
    <property type="evidence" value="ECO:0007669"/>
    <property type="project" value="TreeGrafter"/>
</dbReference>